<evidence type="ECO:0000256" key="6">
    <source>
        <dbReference type="ARBA" id="ARBA00023187"/>
    </source>
</evidence>
<dbReference type="FunFam" id="2.30.30.100:FF:000002">
    <property type="entry name" value="Small nuclear ribonucleoprotein Sm D3"/>
    <property type="match status" value="1"/>
</dbReference>
<keyword evidence="5 9" id="KW-0694">RNA-binding</keyword>
<proteinExistence type="inferred from homology"/>
<evidence type="ECO:0000256" key="5">
    <source>
        <dbReference type="ARBA" id="ARBA00022884"/>
    </source>
</evidence>
<keyword evidence="4 9" id="KW-0747">Spliceosome</keyword>
<dbReference type="GO" id="GO:0000398">
    <property type="term" value="P:mRNA splicing, via spliceosome"/>
    <property type="evidence" value="ECO:0007669"/>
    <property type="project" value="InterPro"/>
</dbReference>
<dbReference type="GO" id="GO:0000956">
    <property type="term" value="P:nuclear-transcribed mRNA catabolic process"/>
    <property type="evidence" value="ECO:0007669"/>
    <property type="project" value="UniProtKB-UniRule"/>
</dbReference>
<feature type="domain" description="Sm" evidence="11">
    <location>
        <begin position="2"/>
        <end position="75"/>
    </location>
</feature>
<comment type="caution">
    <text evidence="12">The sequence shown here is derived from an EMBL/GenBank/DDBJ whole genome shotgun (WGS) entry which is preliminary data.</text>
</comment>
<dbReference type="GO" id="GO:0005681">
    <property type="term" value="C:spliceosomal complex"/>
    <property type="evidence" value="ECO:0007669"/>
    <property type="project" value="UniProtKB-UniRule"/>
</dbReference>
<sequence>MLPLSLLRTGQNHQILVELKNGETYNGILVNCDNWMNINLKNVIRTSKDTDKFWKIQSCYIRGNTIKYISVPDEIIDLVVEEEHTFKSYQPTGRGDGSGRGRGRGGENSRGRGEYTGRGRGDYSNRGRGGGTGGDSSSSRGRGDGSTRGRGGEFRGRGGRGRGGVPS</sequence>
<dbReference type="InterPro" id="IPR010920">
    <property type="entry name" value="LSM_dom_sf"/>
</dbReference>
<comment type="subcellular location">
    <subcellularLocation>
        <location evidence="1 9">Nucleus</location>
    </subcellularLocation>
</comment>
<dbReference type="GO" id="GO:0003723">
    <property type="term" value="F:RNA binding"/>
    <property type="evidence" value="ECO:0007669"/>
    <property type="project" value="UniProtKB-KW"/>
</dbReference>
<organism evidence="12 13">
    <name type="scientific">Polysphondylium violaceum</name>
    <dbReference type="NCBI Taxonomy" id="133409"/>
    <lineage>
        <taxon>Eukaryota</taxon>
        <taxon>Amoebozoa</taxon>
        <taxon>Evosea</taxon>
        <taxon>Eumycetozoa</taxon>
        <taxon>Dictyostelia</taxon>
        <taxon>Dictyosteliales</taxon>
        <taxon>Dictyosteliaceae</taxon>
        <taxon>Polysphondylium</taxon>
    </lineage>
</organism>
<evidence type="ECO:0000256" key="2">
    <source>
        <dbReference type="ARBA" id="ARBA00006850"/>
    </source>
</evidence>
<evidence type="ECO:0000259" key="11">
    <source>
        <dbReference type="PROSITE" id="PS52002"/>
    </source>
</evidence>
<dbReference type="InterPro" id="IPR027141">
    <property type="entry name" value="LSm4/Sm_D1/D3"/>
</dbReference>
<dbReference type="InterPro" id="IPR034101">
    <property type="entry name" value="Lsm4"/>
</dbReference>
<dbReference type="Pfam" id="PF01423">
    <property type="entry name" value="LSM"/>
    <property type="match status" value="1"/>
</dbReference>
<keyword evidence="7 9" id="KW-0539">Nucleus</keyword>
<dbReference type="EMBL" id="AJWJ01000320">
    <property type="protein sequence ID" value="KAF2071988.1"/>
    <property type="molecule type" value="Genomic_DNA"/>
</dbReference>
<comment type="similarity">
    <text evidence="2 9">Belongs to the snRNP Sm proteins family.</text>
</comment>
<evidence type="ECO:0000256" key="4">
    <source>
        <dbReference type="ARBA" id="ARBA00022728"/>
    </source>
</evidence>
<dbReference type="InterPro" id="IPR047575">
    <property type="entry name" value="Sm"/>
</dbReference>
<evidence type="ECO:0000256" key="9">
    <source>
        <dbReference type="RuleBase" id="RU365049"/>
    </source>
</evidence>
<evidence type="ECO:0000313" key="12">
    <source>
        <dbReference type="EMBL" id="KAF2071988.1"/>
    </source>
</evidence>
<comment type="subunit">
    <text evidence="9">LSm subunits form a heteromer with a doughnut shape.</text>
</comment>
<evidence type="ECO:0000256" key="10">
    <source>
        <dbReference type="SAM" id="MobiDB-lite"/>
    </source>
</evidence>
<dbReference type="PANTHER" id="PTHR23338">
    <property type="entry name" value="SMALL NUCLEAR RIBONUCLEOPROTEIN SM"/>
    <property type="match status" value="1"/>
</dbReference>
<keyword evidence="6 9" id="KW-0508">mRNA splicing</keyword>
<feature type="compositionally biased region" description="Basic and acidic residues" evidence="10">
    <location>
        <begin position="141"/>
        <end position="156"/>
    </location>
</feature>
<name>A0A8J4PQ69_9MYCE</name>
<accession>A0A8J4PQ69</accession>
<reference evidence="12" key="1">
    <citation type="submission" date="2020-01" db="EMBL/GenBank/DDBJ databases">
        <title>Development of genomics and gene disruption for Polysphondylium violaceum indicates a role for the polyketide synthase stlB in stalk morphogenesis.</title>
        <authorList>
            <person name="Narita B."/>
            <person name="Kawabe Y."/>
            <person name="Kin K."/>
            <person name="Saito T."/>
            <person name="Gibbs R."/>
            <person name="Kuspa A."/>
            <person name="Muzny D."/>
            <person name="Queller D."/>
            <person name="Richards S."/>
            <person name="Strassman J."/>
            <person name="Sucgang R."/>
            <person name="Worley K."/>
            <person name="Schaap P."/>
        </authorList>
    </citation>
    <scope>NUCLEOTIDE SEQUENCE</scope>
    <source>
        <strain evidence="12">QSvi11</strain>
    </source>
</reference>
<gene>
    <name evidence="9" type="primary">LSM4</name>
    <name evidence="12" type="ORF">CYY_006701</name>
</gene>
<dbReference type="OrthoDB" id="747253at2759"/>
<evidence type="ECO:0000256" key="3">
    <source>
        <dbReference type="ARBA" id="ARBA00022664"/>
    </source>
</evidence>
<evidence type="ECO:0000256" key="7">
    <source>
        <dbReference type="ARBA" id="ARBA00023242"/>
    </source>
</evidence>
<keyword evidence="13" id="KW-1185">Reference proteome</keyword>
<dbReference type="Proteomes" id="UP000695562">
    <property type="component" value="Unassembled WGS sequence"/>
</dbReference>
<evidence type="ECO:0000256" key="1">
    <source>
        <dbReference type="ARBA" id="ARBA00004123"/>
    </source>
</evidence>
<dbReference type="SUPFAM" id="SSF50182">
    <property type="entry name" value="Sm-like ribonucleoproteins"/>
    <property type="match status" value="1"/>
</dbReference>
<evidence type="ECO:0000256" key="8">
    <source>
        <dbReference type="ARBA" id="ARBA00023274"/>
    </source>
</evidence>
<evidence type="ECO:0000313" key="13">
    <source>
        <dbReference type="Proteomes" id="UP000695562"/>
    </source>
</evidence>
<feature type="compositionally biased region" description="Basic and acidic residues" evidence="10">
    <location>
        <begin position="104"/>
        <end position="125"/>
    </location>
</feature>
<dbReference type="PROSITE" id="PS52002">
    <property type="entry name" value="SM"/>
    <property type="match status" value="1"/>
</dbReference>
<protein>
    <recommendedName>
        <fullName evidence="9">U6 snRNA-associated Sm-like protein LSm4</fullName>
    </recommendedName>
</protein>
<dbReference type="SMART" id="SM00651">
    <property type="entry name" value="Sm"/>
    <property type="match status" value="1"/>
</dbReference>
<dbReference type="CDD" id="cd01723">
    <property type="entry name" value="LSm4"/>
    <property type="match status" value="1"/>
</dbReference>
<keyword evidence="8 9" id="KW-0687">Ribonucleoprotein</keyword>
<comment type="function">
    <text evidence="9">Binds specifically to the 3'-terminal U-tract of U6 snRNA.</text>
</comment>
<dbReference type="Gene3D" id="2.30.30.100">
    <property type="match status" value="1"/>
</dbReference>
<keyword evidence="3 9" id="KW-0507">mRNA processing</keyword>
<dbReference type="InterPro" id="IPR001163">
    <property type="entry name" value="Sm_dom_euk/arc"/>
</dbReference>
<dbReference type="AlphaFoldDB" id="A0A8J4PQ69"/>
<feature type="region of interest" description="Disordered" evidence="10">
    <location>
        <begin position="86"/>
        <end position="167"/>
    </location>
</feature>